<dbReference type="RefSeq" id="WP_266347880.1">
    <property type="nucleotide sequence ID" value="NZ_JAPKNG010000002.1"/>
</dbReference>
<sequence>MCGFCGSFSERHWSAAPVSGARPTLARLNVAQIAGRLTAAGGVRLVAWGDRFQLTGRTGRTALAANLSEIWQATDRLGKAIDPLDEALLDRLEAGA</sequence>
<name>A0ABU0H3R4_9HYPH</name>
<keyword evidence="2" id="KW-1185">Reference proteome</keyword>
<reference evidence="1 2" key="1">
    <citation type="submission" date="2023-07" db="EMBL/GenBank/DDBJ databases">
        <title>Genomic Encyclopedia of Type Strains, Phase IV (KMG-IV): sequencing the most valuable type-strain genomes for metagenomic binning, comparative biology and taxonomic classification.</title>
        <authorList>
            <person name="Goeker M."/>
        </authorList>
    </citation>
    <scope>NUCLEOTIDE SEQUENCE [LARGE SCALE GENOMIC DNA]</scope>
    <source>
        <strain evidence="1 2">B6-8</strain>
    </source>
</reference>
<proteinExistence type="predicted"/>
<evidence type="ECO:0000313" key="2">
    <source>
        <dbReference type="Proteomes" id="UP001241603"/>
    </source>
</evidence>
<organism evidence="1 2">
    <name type="scientific">Kaistia dalseonensis</name>
    <dbReference type="NCBI Taxonomy" id="410840"/>
    <lineage>
        <taxon>Bacteria</taxon>
        <taxon>Pseudomonadati</taxon>
        <taxon>Pseudomonadota</taxon>
        <taxon>Alphaproteobacteria</taxon>
        <taxon>Hyphomicrobiales</taxon>
        <taxon>Kaistiaceae</taxon>
        <taxon>Kaistia</taxon>
    </lineage>
</organism>
<accession>A0ABU0H3R4</accession>
<dbReference type="Proteomes" id="UP001241603">
    <property type="component" value="Unassembled WGS sequence"/>
</dbReference>
<comment type="caution">
    <text evidence="1">The sequence shown here is derived from an EMBL/GenBank/DDBJ whole genome shotgun (WGS) entry which is preliminary data.</text>
</comment>
<dbReference type="EMBL" id="JAUSVO010000002">
    <property type="protein sequence ID" value="MDQ0436941.1"/>
    <property type="molecule type" value="Genomic_DNA"/>
</dbReference>
<evidence type="ECO:0000313" key="1">
    <source>
        <dbReference type="EMBL" id="MDQ0436941.1"/>
    </source>
</evidence>
<protein>
    <submittedName>
        <fullName evidence="1">Uncharacterized protein</fullName>
    </submittedName>
</protein>
<gene>
    <name evidence="1" type="ORF">QO014_001326</name>
</gene>